<keyword evidence="3" id="KW-1185">Reference proteome</keyword>
<dbReference type="Proteomes" id="UP001430377">
    <property type="component" value="Unassembled WGS sequence"/>
</dbReference>
<evidence type="ECO:0000313" key="3">
    <source>
        <dbReference type="Proteomes" id="UP001430377"/>
    </source>
</evidence>
<accession>A0AAW4PY41</accession>
<dbReference type="InterPro" id="IPR036390">
    <property type="entry name" value="WH_DNA-bd_sf"/>
</dbReference>
<dbReference type="GO" id="GO:0003677">
    <property type="term" value="F:DNA binding"/>
    <property type="evidence" value="ECO:0007669"/>
    <property type="project" value="InterPro"/>
</dbReference>
<dbReference type="InterPro" id="IPR005471">
    <property type="entry name" value="Tscrpt_reg_IclR_N"/>
</dbReference>
<dbReference type="EMBL" id="RKLR01000036">
    <property type="protein sequence ID" value="MBX0326072.1"/>
    <property type="molecule type" value="Genomic_DNA"/>
</dbReference>
<dbReference type="AlphaFoldDB" id="A0AAW4PY41"/>
<dbReference type="GO" id="GO:0006355">
    <property type="term" value="P:regulation of DNA-templated transcription"/>
    <property type="evidence" value="ECO:0007669"/>
    <property type="project" value="InterPro"/>
</dbReference>
<dbReference type="SUPFAM" id="SSF46785">
    <property type="entry name" value="Winged helix' DNA-binding domain"/>
    <property type="match status" value="1"/>
</dbReference>
<dbReference type="Pfam" id="PF09339">
    <property type="entry name" value="HTH_IclR"/>
    <property type="match status" value="1"/>
</dbReference>
<feature type="domain" description="HTH iclR-type" evidence="1">
    <location>
        <begin position="10"/>
        <end position="55"/>
    </location>
</feature>
<organism evidence="2 3">
    <name type="scientific">Haloarcula rubra</name>
    <dbReference type="NCBI Taxonomy" id="2487747"/>
    <lineage>
        <taxon>Archaea</taxon>
        <taxon>Methanobacteriati</taxon>
        <taxon>Methanobacteriota</taxon>
        <taxon>Stenosarchaea group</taxon>
        <taxon>Halobacteria</taxon>
        <taxon>Halobacteriales</taxon>
        <taxon>Haloarculaceae</taxon>
        <taxon>Haloarcula</taxon>
    </lineage>
</organism>
<name>A0AAW4PY41_9EURY</name>
<dbReference type="InterPro" id="IPR036388">
    <property type="entry name" value="WH-like_DNA-bd_sf"/>
</dbReference>
<comment type="caution">
    <text evidence="2">The sequence shown here is derived from an EMBL/GenBank/DDBJ whole genome shotgun (WGS) entry which is preliminary data.</text>
</comment>
<evidence type="ECO:0000259" key="1">
    <source>
        <dbReference type="Pfam" id="PF09339"/>
    </source>
</evidence>
<dbReference type="Gene3D" id="1.10.10.10">
    <property type="entry name" value="Winged helix-like DNA-binding domain superfamily/Winged helix DNA-binding domain"/>
    <property type="match status" value="1"/>
</dbReference>
<protein>
    <submittedName>
        <fullName evidence="2">Helix-turn-helix domain-containing protein</fullName>
    </submittedName>
</protein>
<evidence type="ECO:0000313" key="2">
    <source>
        <dbReference type="EMBL" id="MBX0326072.1"/>
    </source>
</evidence>
<gene>
    <name evidence="2" type="ORF">EGH21_23985</name>
</gene>
<proteinExistence type="predicted"/>
<reference evidence="2 3" key="1">
    <citation type="submission" date="2021-06" db="EMBL/GenBank/DDBJ databases">
        <title>Halomicroarcula sp. a new haloarchaeum isolated from saline soil.</title>
        <authorList>
            <person name="Duran-Viseras A."/>
            <person name="Sanchez-Porro C."/>
            <person name="Ventosa A."/>
        </authorList>
    </citation>
    <scope>NUCLEOTIDE SEQUENCE [LARGE SCALE GENOMIC DNA]</scope>
    <source>
        <strain evidence="2 3">F13</strain>
    </source>
</reference>
<sequence length="80" mass="8823">MAGRPPTVEAAEVMRAIALHPEPVVTARDINEELGLEPDSARERLKSLAEEGYLKMKQPGSSALVFWMTDKGRELLSDSE</sequence>
<dbReference type="RefSeq" id="WP_220620918.1">
    <property type="nucleotide sequence ID" value="NZ_RKLR01000036.1"/>
</dbReference>